<reference evidence="1" key="1">
    <citation type="submission" date="2023-10" db="EMBL/GenBank/DDBJ databases">
        <authorList>
            <person name="Hackl T."/>
        </authorList>
    </citation>
    <scope>NUCLEOTIDE SEQUENCE</scope>
</reference>
<keyword evidence="2" id="KW-1185">Reference proteome</keyword>
<dbReference type="Proteomes" id="UP001295740">
    <property type="component" value="Unassembled WGS sequence"/>
</dbReference>
<proteinExistence type="predicted"/>
<gene>
    <name evidence="1" type="ORF">KHLLAP_LOCUS7028</name>
</gene>
<dbReference type="AlphaFoldDB" id="A0AAI8VKE4"/>
<evidence type="ECO:0000313" key="2">
    <source>
        <dbReference type="Proteomes" id="UP001295740"/>
    </source>
</evidence>
<comment type="caution">
    <text evidence="1">The sequence shown here is derived from an EMBL/GenBank/DDBJ whole genome shotgun (WGS) entry which is preliminary data.</text>
</comment>
<protein>
    <submittedName>
        <fullName evidence="1">Uu.00g006900.m01.CDS01</fullName>
    </submittedName>
</protein>
<name>A0AAI8VKE4_9PEZI</name>
<sequence>MPSFVTSEVFTCSHVLETKHRSFGSDESTIVDTIPIPMRCLMCVCQSTLDSSLGGLSAVPRSCMRELAAHFQMLMSKPDGMRHELETLKYQLQNVDDVTKFRRATVALAGYPGVGGRFVLQY</sequence>
<evidence type="ECO:0000313" key="1">
    <source>
        <dbReference type="EMBL" id="CAJ2506560.1"/>
    </source>
</evidence>
<dbReference type="EMBL" id="CAUWAG010000008">
    <property type="protein sequence ID" value="CAJ2506560.1"/>
    <property type="molecule type" value="Genomic_DNA"/>
</dbReference>
<organism evidence="1 2">
    <name type="scientific">Anthostomella pinea</name>
    <dbReference type="NCBI Taxonomy" id="933095"/>
    <lineage>
        <taxon>Eukaryota</taxon>
        <taxon>Fungi</taxon>
        <taxon>Dikarya</taxon>
        <taxon>Ascomycota</taxon>
        <taxon>Pezizomycotina</taxon>
        <taxon>Sordariomycetes</taxon>
        <taxon>Xylariomycetidae</taxon>
        <taxon>Xylariales</taxon>
        <taxon>Xylariaceae</taxon>
        <taxon>Anthostomella</taxon>
    </lineage>
</organism>
<accession>A0AAI8VKE4</accession>